<dbReference type="AlphaFoldDB" id="A0A501W8H0"/>
<evidence type="ECO:0000259" key="1">
    <source>
        <dbReference type="Pfam" id="PF25056"/>
    </source>
</evidence>
<proteinExistence type="predicted"/>
<dbReference type="EMBL" id="VFRQ01000004">
    <property type="protein sequence ID" value="TPE44334.1"/>
    <property type="molecule type" value="Genomic_DNA"/>
</dbReference>
<gene>
    <name evidence="2" type="ORF">FJM65_09285</name>
</gene>
<dbReference type="RefSeq" id="WP_140621225.1">
    <property type="nucleotide sequence ID" value="NZ_VFRQ01000004.1"/>
</dbReference>
<dbReference type="InterPro" id="IPR056695">
    <property type="entry name" value="DUF7793"/>
</dbReference>
<accession>A0A501W8H0</accession>
<protein>
    <recommendedName>
        <fullName evidence="1">DUF7793 domain-containing protein</fullName>
    </recommendedName>
</protein>
<name>A0A501W8H0_9BACT</name>
<dbReference type="Pfam" id="PF25056">
    <property type="entry name" value="DUF7793"/>
    <property type="match status" value="1"/>
</dbReference>
<organism evidence="2 3">
    <name type="scientific">Pontibacter mangrovi</name>
    <dbReference type="NCBI Taxonomy" id="2589816"/>
    <lineage>
        <taxon>Bacteria</taxon>
        <taxon>Pseudomonadati</taxon>
        <taxon>Bacteroidota</taxon>
        <taxon>Cytophagia</taxon>
        <taxon>Cytophagales</taxon>
        <taxon>Hymenobacteraceae</taxon>
        <taxon>Pontibacter</taxon>
    </lineage>
</organism>
<dbReference type="Gene3D" id="3.40.970.30">
    <property type="entry name" value="yp_829618.1 like domains"/>
    <property type="match status" value="1"/>
</dbReference>
<sequence>MAKFDKNYETKSKSTDYVTMKVHDGIFYMYYKPLRLLDIHIAKAIVKERLAFKEGVPYPSLFDIQRVEHSTKEARDYMADKGNDLVQASAIMVSSPMLRMMANFYIMVNRPKNPTRMFTDEKSAVEWLTQFREK</sequence>
<dbReference type="OrthoDB" id="1358466at2"/>
<feature type="domain" description="DUF7793" evidence="1">
    <location>
        <begin position="20"/>
        <end position="131"/>
    </location>
</feature>
<comment type="caution">
    <text evidence="2">The sequence shown here is derived from an EMBL/GenBank/DDBJ whole genome shotgun (WGS) entry which is preliminary data.</text>
</comment>
<evidence type="ECO:0000313" key="2">
    <source>
        <dbReference type="EMBL" id="TPE44334.1"/>
    </source>
</evidence>
<dbReference type="Proteomes" id="UP000316727">
    <property type="component" value="Unassembled WGS sequence"/>
</dbReference>
<reference evidence="2 3" key="1">
    <citation type="submission" date="2019-06" db="EMBL/GenBank/DDBJ databases">
        <title>A novel bacterium of genus Pontibacter, isolated from marine sediment.</title>
        <authorList>
            <person name="Huang H."/>
            <person name="Mo K."/>
            <person name="Hu Y."/>
        </authorList>
    </citation>
    <scope>NUCLEOTIDE SEQUENCE [LARGE SCALE GENOMIC DNA]</scope>
    <source>
        <strain evidence="2 3">HB172049</strain>
    </source>
</reference>
<keyword evidence="3" id="KW-1185">Reference proteome</keyword>
<evidence type="ECO:0000313" key="3">
    <source>
        <dbReference type="Proteomes" id="UP000316727"/>
    </source>
</evidence>